<proteinExistence type="predicted"/>
<sequence length="112" mass="12322">MHHDLLHASWPNEHQVPFLPISTRRPSSVPSSIPPRLHTHDFHSSLRESAALVTTIAALSVLSSITITAPHLPLKQTAEPRKQRKPANSRKQGKEEPPRTGQTGTEKSAMSS</sequence>
<gene>
    <name evidence="3" type="ORF">N656DRAFT_374873</name>
</gene>
<feature type="compositionally biased region" description="Polar residues" evidence="1">
    <location>
        <begin position="100"/>
        <end position="112"/>
    </location>
</feature>
<evidence type="ECO:0000256" key="1">
    <source>
        <dbReference type="SAM" id="MobiDB-lite"/>
    </source>
</evidence>
<reference evidence="3" key="1">
    <citation type="journal article" date="2023" name="Mol. Phylogenet. Evol.">
        <title>Genome-scale phylogeny and comparative genomics of the fungal order Sordariales.</title>
        <authorList>
            <person name="Hensen N."/>
            <person name="Bonometti L."/>
            <person name="Westerberg I."/>
            <person name="Brannstrom I.O."/>
            <person name="Guillou S."/>
            <person name="Cros-Aarteil S."/>
            <person name="Calhoun S."/>
            <person name="Haridas S."/>
            <person name="Kuo A."/>
            <person name="Mondo S."/>
            <person name="Pangilinan J."/>
            <person name="Riley R."/>
            <person name="LaButti K."/>
            <person name="Andreopoulos B."/>
            <person name="Lipzen A."/>
            <person name="Chen C."/>
            <person name="Yan M."/>
            <person name="Daum C."/>
            <person name="Ng V."/>
            <person name="Clum A."/>
            <person name="Steindorff A."/>
            <person name="Ohm R.A."/>
            <person name="Martin F."/>
            <person name="Silar P."/>
            <person name="Natvig D.O."/>
            <person name="Lalanne C."/>
            <person name="Gautier V."/>
            <person name="Ament-Velasquez S.L."/>
            <person name="Kruys A."/>
            <person name="Hutchinson M.I."/>
            <person name="Powell A.J."/>
            <person name="Barry K."/>
            <person name="Miller A.N."/>
            <person name="Grigoriev I.V."/>
            <person name="Debuchy R."/>
            <person name="Gladieux P."/>
            <person name="Hiltunen Thoren M."/>
            <person name="Johannesson H."/>
        </authorList>
    </citation>
    <scope>NUCLEOTIDE SEQUENCE</scope>
    <source>
        <strain evidence="3">CBS 508.74</strain>
    </source>
</reference>
<organism evidence="3 4">
    <name type="scientific">Canariomyces notabilis</name>
    <dbReference type="NCBI Taxonomy" id="2074819"/>
    <lineage>
        <taxon>Eukaryota</taxon>
        <taxon>Fungi</taxon>
        <taxon>Dikarya</taxon>
        <taxon>Ascomycota</taxon>
        <taxon>Pezizomycotina</taxon>
        <taxon>Sordariomycetes</taxon>
        <taxon>Sordariomycetidae</taxon>
        <taxon>Sordariales</taxon>
        <taxon>Chaetomiaceae</taxon>
        <taxon>Canariomyces</taxon>
    </lineage>
</organism>
<accession>A0AAN6QHC9</accession>
<evidence type="ECO:0000256" key="2">
    <source>
        <dbReference type="SAM" id="Phobius"/>
    </source>
</evidence>
<name>A0AAN6QHC9_9PEZI</name>
<comment type="caution">
    <text evidence="3">The sequence shown here is derived from an EMBL/GenBank/DDBJ whole genome shotgun (WGS) entry which is preliminary data.</text>
</comment>
<keyword evidence="2" id="KW-1133">Transmembrane helix</keyword>
<evidence type="ECO:0000313" key="3">
    <source>
        <dbReference type="EMBL" id="KAK4108799.1"/>
    </source>
</evidence>
<keyword evidence="4" id="KW-1185">Reference proteome</keyword>
<dbReference type="AlphaFoldDB" id="A0AAN6QHC9"/>
<keyword evidence="2" id="KW-0472">Membrane</keyword>
<keyword evidence="2" id="KW-0812">Transmembrane</keyword>
<protein>
    <submittedName>
        <fullName evidence="3">Uncharacterized protein</fullName>
    </submittedName>
</protein>
<dbReference type="GeneID" id="89933557"/>
<evidence type="ECO:0000313" key="4">
    <source>
        <dbReference type="Proteomes" id="UP001302812"/>
    </source>
</evidence>
<feature type="region of interest" description="Disordered" evidence="1">
    <location>
        <begin position="1"/>
        <end position="36"/>
    </location>
</feature>
<dbReference type="Proteomes" id="UP001302812">
    <property type="component" value="Unassembled WGS sequence"/>
</dbReference>
<dbReference type="RefSeq" id="XP_064666369.1">
    <property type="nucleotide sequence ID" value="XM_064809433.1"/>
</dbReference>
<feature type="transmembrane region" description="Helical" evidence="2">
    <location>
        <begin position="50"/>
        <end position="74"/>
    </location>
</feature>
<feature type="compositionally biased region" description="Low complexity" evidence="1">
    <location>
        <begin position="20"/>
        <end position="36"/>
    </location>
</feature>
<reference evidence="3" key="2">
    <citation type="submission" date="2023-05" db="EMBL/GenBank/DDBJ databases">
        <authorList>
            <consortium name="Lawrence Berkeley National Laboratory"/>
            <person name="Steindorff A."/>
            <person name="Hensen N."/>
            <person name="Bonometti L."/>
            <person name="Westerberg I."/>
            <person name="Brannstrom I.O."/>
            <person name="Guillou S."/>
            <person name="Cros-Aarteil S."/>
            <person name="Calhoun S."/>
            <person name="Haridas S."/>
            <person name="Kuo A."/>
            <person name="Mondo S."/>
            <person name="Pangilinan J."/>
            <person name="Riley R."/>
            <person name="Labutti K."/>
            <person name="Andreopoulos B."/>
            <person name="Lipzen A."/>
            <person name="Chen C."/>
            <person name="Yanf M."/>
            <person name="Daum C."/>
            <person name="Ng V."/>
            <person name="Clum A."/>
            <person name="Ohm R."/>
            <person name="Martin F."/>
            <person name="Silar P."/>
            <person name="Natvig D."/>
            <person name="Lalanne C."/>
            <person name="Gautier V."/>
            <person name="Ament-Velasquez S.L."/>
            <person name="Kruys A."/>
            <person name="Hutchinson M.I."/>
            <person name="Powell A.J."/>
            <person name="Barry K."/>
            <person name="Miller A.N."/>
            <person name="Grigoriev I.V."/>
            <person name="Debuchy R."/>
            <person name="Gladieux P."/>
            <person name="Thoren M.H."/>
            <person name="Johannesson H."/>
        </authorList>
    </citation>
    <scope>NUCLEOTIDE SEQUENCE</scope>
    <source>
        <strain evidence="3">CBS 508.74</strain>
    </source>
</reference>
<dbReference type="EMBL" id="MU853360">
    <property type="protein sequence ID" value="KAK4108799.1"/>
    <property type="molecule type" value="Genomic_DNA"/>
</dbReference>
<feature type="region of interest" description="Disordered" evidence="1">
    <location>
        <begin position="68"/>
        <end position="112"/>
    </location>
</feature>